<dbReference type="Proteomes" id="UP000247409">
    <property type="component" value="Unassembled WGS sequence"/>
</dbReference>
<accession>A0A2V3IH48</accession>
<keyword evidence="2" id="KW-1133">Transmembrane helix</keyword>
<feature type="transmembrane region" description="Helical" evidence="2">
    <location>
        <begin position="67"/>
        <end position="89"/>
    </location>
</feature>
<protein>
    <submittedName>
        <fullName evidence="3">Uncharacterized protein</fullName>
    </submittedName>
</protein>
<keyword evidence="2" id="KW-0472">Membrane</keyword>
<dbReference type="AlphaFoldDB" id="A0A2V3IH48"/>
<sequence length="189" mass="20577">MSDHSSTTRRCLGEVATVLIAQDGGRANIVAKTLATLWYILILPDAQARFHRQVYRKRLPWYAPGRVFGLMLSAANIATMPLSWVLLFAGRRNASRVACFSVLLNPPTITLSSLIVRELSSALVRKAYRIGLTSADVITKPFKSKESSNTKTSSNSTATTASSTTDSTKVTRTETPATQTTQPEKNGKS</sequence>
<feature type="compositionally biased region" description="Low complexity" evidence="1">
    <location>
        <begin position="149"/>
        <end position="189"/>
    </location>
</feature>
<evidence type="ECO:0000256" key="2">
    <source>
        <dbReference type="SAM" id="Phobius"/>
    </source>
</evidence>
<dbReference type="EMBL" id="NBIV01000221">
    <property type="protein sequence ID" value="PXF41343.1"/>
    <property type="molecule type" value="Genomic_DNA"/>
</dbReference>
<reference evidence="3 4" key="1">
    <citation type="journal article" date="2018" name="Mol. Biol. Evol.">
        <title>Analysis of the draft genome of the red seaweed Gracilariopsis chorda provides insights into genome size evolution in Rhodophyta.</title>
        <authorList>
            <person name="Lee J."/>
            <person name="Yang E.C."/>
            <person name="Graf L."/>
            <person name="Yang J.H."/>
            <person name="Qiu H."/>
            <person name="Zel Zion U."/>
            <person name="Chan C.X."/>
            <person name="Stephens T.G."/>
            <person name="Weber A.P.M."/>
            <person name="Boo G.H."/>
            <person name="Boo S.M."/>
            <person name="Kim K.M."/>
            <person name="Shin Y."/>
            <person name="Jung M."/>
            <person name="Lee S.J."/>
            <person name="Yim H.S."/>
            <person name="Lee J.H."/>
            <person name="Bhattacharya D."/>
            <person name="Yoon H.S."/>
        </authorList>
    </citation>
    <scope>NUCLEOTIDE SEQUENCE [LARGE SCALE GENOMIC DNA]</scope>
    <source>
        <strain evidence="3 4">SKKU-2015</strain>
        <tissue evidence="3">Whole body</tissue>
    </source>
</reference>
<keyword evidence="4" id="KW-1185">Reference proteome</keyword>
<name>A0A2V3IH48_9FLOR</name>
<comment type="caution">
    <text evidence="3">The sequence shown here is derived from an EMBL/GenBank/DDBJ whole genome shotgun (WGS) entry which is preliminary data.</text>
</comment>
<feature type="region of interest" description="Disordered" evidence="1">
    <location>
        <begin position="143"/>
        <end position="189"/>
    </location>
</feature>
<keyword evidence="2" id="KW-0812">Transmembrane</keyword>
<evidence type="ECO:0000313" key="3">
    <source>
        <dbReference type="EMBL" id="PXF41343.1"/>
    </source>
</evidence>
<organism evidence="3 4">
    <name type="scientific">Gracilariopsis chorda</name>
    <dbReference type="NCBI Taxonomy" id="448386"/>
    <lineage>
        <taxon>Eukaryota</taxon>
        <taxon>Rhodophyta</taxon>
        <taxon>Florideophyceae</taxon>
        <taxon>Rhodymeniophycidae</taxon>
        <taxon>Gracilariales</taxon>
        <taxon>Gracilariaceae</taxon>
        <taxon>Gracilariopsis</taxon>
    </lineage>
</organism>
<gene>
    <name evidence="3" type="ORF">BWQ96_08958</name>
</gene>
<proteinExistence type="predicted"/>
<evidence type="ECO:0000256" key="1">
    <source>
        <dbReference type="SAM" id="MobiDB-lite"/>
    </source>
</evidence>
<evidence type="ECO:0000313" key="4">
    <source>
        <dbReference type="Proteomes" id="UP000247409"/>
    </source>
</evidence>
<dbReference type="OrthoDB" id="10393851at2759"/>